<dbReference type="Gene3D" id="1.10.10.10">
    <property type="entry name" value="Winged helix-like DNA-binding domain superfamily/Winged helix DNA-binding domain"/>
    <property type="match status" value="1"/>
</dbReference>
<dbReference type="InterPro" id="IPR036390">
    <property type="entry name" value="WH_DNA-bd_sf"/>
</dbReference>
<dbReference type="Pfam" id="PF13545">
    <property type="entry name" value="HTH_Crp_2"/>
    <property type="match status" value="1"/>
</dbReference>
<reference evidence="5 6" key="1">
    <citation type="submission" date="2023-11" db="EMBL/GenBank/DDBJ databases">
        <authorList>
            <person name="Bao R."/>
        </authorList>
    </citation>
    <scope>NUCLEOTIDE SEQUENCE [LARGE SCALE GENOMIC DNA]</scope>
    <source>
        <strain evidence="5 6">PJ23</strain>
    </source>
</reference>
<keyword evidence="3" id="KW-0804">Transcription</keyword>
<accession>A0ABU4RM95</accession>
<evidence type="ECO:0000313" key="6">
    <source>
        <dbReference type="Proteomes" id="UP001274321"/>
    </source>
</evidence>
<dbReference type="InterPro" id="IPR014710">
    <property type="entry name" value="RmlC-like_jellyroll"/>
</dbReference>
<dbReference type="InterPro" id="IPR018490">
    <property type="entry name" value="cNMP-bd_dom_sf"/>
</dbReference>
<keyword evidence="1" id="KW-0805">Transcription regulation</keyword>
<evidence type="ECO:0000259" key="4">
    <source>
        <dbReference type="PROSITE" id="PS51063"/>
    </source>
</evidence>
<evidence type="ECO:0000313" key="5">
    <source>
        <dbReference type="EMBL" id="MDX6805937.1"/>
    </source>
</evidence>
<dbReference type="InterPro" id="IPR036388">
    <property type="entry name" value="WH-like_DNA-bd_sf"/>
</dbReference>
<feature type="domain" description="HTH crp-type" evidence="4">
    <location>
        <begin position="236"/>
        <end position="310"/>
    </location>
</feature>
<dbReference type="SMART" id="SM00419">
    <property type="entry name" value="HTH_CRP"/>
    <property type="match status" value="1"/>
</dbReference>
<dbReference type="InterPro" id="IPR000595">
    <property type="entry name" value="cNMP-bd_dom"/>
</dbReference>
<sequence>MLRAIAHKPYRVRNGEASRSKLSVPDPRPWVADHSTQKQWSFAAANCYLLWAFTPPALYHPLIAAPFPKRMRRLSDRRTPANRSAVMAASSVTDVLIRRLETIVKLPQDERDALATLPFMTREIGAGHDVFREHDSPIQCCLILEGHAFRYKMLDEGKRQILSFHIAGDIPDLQSLHLDVMDHGLMTLCASKAAFIPHKVLRPFLHAHPRIADAFWRDTLVDAAIFREWVANVGRRTAFGRLAHLLCESFTRMKSVGLAEAQSFDMPVTQEQLGDATGLSAVHVNRTLTDLRDQGLVELSRHRVIVKDWQGLQDAAGFDPAYLHLQGG</sequence>
<keyword evidence="2" id="KW-0238">DNA-binding</keyword>
<proteinExistence type="predicted"/>
<dbReference type="SUPFAM" id="SSF46785">
    <property type="entry name" value="Winged helix' DNA-binding domain"/>
    <property type="match status" value="1"/>
</dbReference>
<dbReference type="EMBL" id="JAXAFJ010000003">
    <property type="protein sequence ID" value="MDX6805937.1"/>
    <property type="molecule type" value="Genomic_DNA"/>
</dbReference>
<comment type="caution">
    <text evidence="5">The sequence shown here is derived from an EMBL/GenBank/DDBJ whole genome shotgun (WGS) entry which is preliminary data.</text>
</comment>
<protein>
    <submittedName>
        <fullName evidence="5">Crp/Fnr family transcriptional regulator</fullName>
    </submittedName>
</protein>
<organism evidence="5 6">
    <name type="scientific">Terrihabitans rhizophilus</name>
    <dbReference type="NCBI Taxonomy" id="3092662"/>
    <lineage>
        <taxon>Bacteria</taxon>
        <taxon>Pseudomonadati</taxon>
        <taxon>Pseudomonadota</taxon>
        <taxon>Alphaproteobacteria</taxon>
        <taxon>Hyphomicrobiales</taxon>
        <taxon>Terrihabitans</taxon>
    </lineage>
</organism>
<dbReference type="Proteomes" id="UP001274321">
    <property type="component" value="Unassembled WGS sequence"/>
</dbReference>
<evidence type="ECO:0000256" key="1">
    <source>
        <dbReference type="ARBA" id="ARBA00023015"/>
    </source>
</evidence>
<dbReference type="CDD" id="cd00038">
    <property type="entry name" value="CAP_ED"/>
    <property type="match status" value="1"/>
</dbReference>
<keyword evidence="6" id="KW-1185">Reference proteome</keyword>
<evidence type="ECO:0000256" key="3">
    <source>
        <dbReference type="ARBA" id="ARBA00023163"/>
    </source>
</evidence>
<dbReference type="InterPro" id="IPR012318">
    <property type="entry name" value="HTH_CRP"/>
</dbReference>
<dbReference type="PROSITE" id="PS51063">
    <property type="entry name" value="HTH_CRP_2"/>
    <property type="match status" value="1"/>
</dbReference>
<name>A0ABU4RM95_9HYPH</name>
<dbReference type="SUPFAM" id="SSF51206">
    <property type="entry name" value="cAMP-binding domain-like"/>
    <property type="match status" value="1"/>
</dbReference>
<dbReference type="Gene3D" id="2.60.120.10">
    <property type="entry name" value="Jelly Rolls"/>
    <property type="match status" value="1"/>
</dbReference>
<evidence type="ECO:0000256" key="2">
    <source>
        <dbReference type="ARBA" id="ARBA00023125"/>
    </source>
</evidence>
<gene>
    <name evidence="5" type="ORF">SCD90_07660</name>
</gene>